<dbReference type="EMBL" id="VIEB01000026">
    <property type="protein sequence ID" value="TQE11774.1"/>
    <property type="molecule type" value="Genomic_DNA"/>
</dbReference>
<dbReference type="Proteomes" id="UP000315295">
    <property type="component" value="Unassembled WGS sequence"/>
</dbReference>
<dbReference type="GO" id="GO:0003677">
    <property type="term" value="F:DNA binding"/>
    <property type="evidence" value="ECO:0007669"/>
    <property type="project" value="UniProtKB-KW"/>
</dbReference>
<dbReference type="SMART" id="SM00432">
    <property type="entry name" value="MADS"/>
    <property type="match status" value="1"/>
</dbReference>
<organism evidence="8 9">
    <name type="scientific">Malus baccata</name>
    <name type="common">Siberian crab apple</name>
    <name type="synonym">Pyrus baccata</name>
    <dbReference type="NCBI Taxonomy" id="106549"/>
    <lineage>
        <taxon>Eukaryota</taxon>
        <taxon>Viridiplantae</taxon>
        <taxon>Streptophyta</taxon>
        <taxon>Embryophyta</taxon>
        <taxon>Tracheophyta</taxon>
        <taxon>Spermatophyta</taxon>
        <taxon>Magnoliopsida</taxon>
        <taxon>eudicotyledons</taxon>
        <taxon>Gunneridae</taxon>
        <taxon>Pentapetalae</taxon>
        <taxon>rosids</taxon>
        <taxon>fabids</taxon>
        <taxon>Rosales</taxon>
        <taxon>Rosaceae</taxon>
        <taxon>Amygdaloideae</taxon>
        <taxon>Maleae</taxon>
        <taxon>Malus</taxon>
    </lineage>
</organism>
<dbReference type="Pfam" id="PF00319">
    <property type="entry name" value="SRF-TF"/>
    <property type="match status" value="1"/>
</dbReference>
<dbReference type="STRING" id="106549.A0A540NL66"/>
<feature type="coiled-coil region" evidence="6">
    <location>
        <begin position="87"/>
        <end position="114"/>
    </location>
</feature>
<keyword evidence="5" id="KW-0539">Nucleus</keyword>
<protein>
    <recommendedName>
        <fullName evidence="7">MADS-box domain-containing protein</fullName>
    </recommendedName>
</protein>
<evidence type="ECO:0000256" key="6">
    <source>
        <dbReference type="SAM" id="Coils"/>
    </source>
</evidence>
<dbReference type="GO" id="GO:0005634">
    <property type="term" value="C:nucleus"/>
    <property type="evidence" value="ECO:0007669"/>
    <property type="project" value="UniProtKB-SubCell"/>
</dbReference>
<sequence>MPRSKVKLAWIVNDNARKATSKRSRESLFKKMREITTLCDVGGFTIVYDPATGEPSTWPEPPLLQQLIARYQSIPFPERLAKMTDQETYLKEKVAKLKDRINRIQRENFEVEVNDIMHQITQNGKPFHTFEDRELTNLLLFTEEKMKEIQKRIKTMEPEVNVPPSDGGEEFNMRVPEHGEDRREYLLKYLEWAKRKLAMEKAAGASSSTKQFP</sequence>
<dbReference type="PROSITE" id="PS50066">
    <property type="entry name" value="MADS_BOX_2"/>
    <property type="match status" value="1"/>
</dbReference>
<dbReference type="Gene3D" id="3.40.1810.10">
    <property type="entry name" value="Transcription factor, MADS-box"/>
    <property type="match status" value="1"/>
</dbReference>
<evidence type="ECO:0000313" key="9">
    <source>
        <dbReference type="Proteomes" id="UP000315295"/>
    </source>
</evidence>
<evidence type="ECO:0000256" key="1">
    <source>
        <dbReference type="ARBA" id="ARBA00004123"/>
    </source>
</evidence>
<dbReference type="InterPro" id="IPR036879">
    <property type="entry name" value="TF_MADSbox_sf"/>
</dbReference>
<evidence type="ECO:0000256" key="3">
    <source>
        <dbReference type="ARBA" id="ARBA00023125"/>
    </source>
</evidence>
<proteinExistence type="predicted"/>
<dbReference type="GO" id="GO:0046983">
    <property type="term" value="F:protein dimerization activity"/>
    <property type="evidence" value="ECO:0007669"/>
    <property type="project" value="InterPro"/>
</dbReference>
<evidence type="ECO:0000256" key="5">
    <source>
        <dbReference type="ARBA" id="ARBA00023242"/>
    </source>
</evidence>
<evidence type="ECO:0000313" key="8">
    <source>
        <dbReference type="EMBL" id="TQE11774.1"/>
    </source>
</evidence>
<keyword evidence="4" id="KW-0804">Transcription</keyword>
<keyword evidence="3" id="KW-0238">DNA-binding</keyword>
<evidence type="ECO:0000256" key="4">
    <source>
        <dbReference type="ARBA" id="ARBA00023163"/>
    </source>
</evidence>
<dbReference type="SUPFAM" id="SSF55455">
    <property type="entry name" value="SRF-like"/>
    <property type="match status" value="1"/>
</dbReference>
<dbReference type="InterPro" id="IPR050142">
    <property type="entry name" value="MADS-box/MEF2_TF"/>
</dbReference>
<evidence type="ECO:0000256" key="2">
    <source>
        <dbReference type="ARBA" id="ARBA00023015"/>
    </source>
</evidence>
<keyword evidence="9" id="KW-1185">Reference proteome</keyword>
<comment type="caution">
    <text evidence="8">The sequence shown here is derived from an EMBL/GenBank/DDBJ whole genome shotgun (WGS) entry which is preliminary data.</text>
</comment>
<feature type="domain" description="MADS-box" evidence="7">
    <location>
        <begin position="1"/>
        <end position="48"/>
    </location>
</feature>
<gene>
    <name evidence="8" type="ORF">C1H46_002616</name>
</gene>
<dbReference type="InterPro" id="IPR002100">
    <property type="entry name" value="TF_MADSbox"/>
</dbReference>
<dbReference type="PANTHER" id="PTHR48019">
    <property type="entry name" value="SERUM RESPONSE FACTOR HOMOLOG"/>
    <property type="match status" value="1"/>
</dbReference>
<dbReference type="AlphaFoldDB" id="A0A540NL66"/>
<comment type="subcellular location">
    <subcellularLocation>
        <location evidence="1">Nucleus</location>
    </subcellularLocation>
</comment>
<keyword evidence="6" id="KW-0175">Coiled coil</keyword>
<accession>A0A540NL66</accession>
<keyword evidence="2" id="KW-0805">Transcription regulation</keyword>
<evidence type="ECO:0000259" key="7">
    <source>
        <dbReference type="PROSITE" id="PS50066"/>
    </source>
</evidence>
<reference evidence="8 9" key="1">
    <citation type="journal article" date="2019" name="G3 (Bethesda)">
        <title>Sequencing of a Wild Apple (Malus baccata) Genome Unravels the Differences Between Cultivated and Wild Apple Species Regarding Disease Resistance and Cold Tolerance.</title>
        <authorList>
            <person name="Chen X."/>
        </authorList>
    </citation>
    <scope>NUCLEOTIDE SEQUENCE [LARGE SCALE GENOMIC DNA]</scope>
    <source>
        <strain evidence="9">cv. Shandingzi</strain>
        <tissue evidence="8">Leaves</tissue>
    </source>
</reference>
<name>A0A540NL66_MALBA</name>